<evidence type="ECO:0000313" key="7">
    <source>
        <dbReference type="EMBL" id="ORY69468.1"/>
    </source>
</evidence>
<keyword evidence="1 4" id="KW-0662">Pyridine nucleotide biosynthesis</keyword>
<evidence type="ECO:0000256" key="5">
    <source>
        <dbReference type="PIRNR" id="PIRNR038800"/>
    </source>
</evidence>
<feature type="binding site" evidence="4">
    <location>
        <position position="247"/>
    </location>
    <ligand>
        <name>pyridoxal 5'-phosphate</name>
        <dbReference type="ChEBI" id="CHEBI:597326"/>
    </ligand>
</feature>
<comment type="caution">
    <text evidence="7">The sequence shown here is derived from an EMBL/GenBank/DDBJ whole genome shotgun (WGS) entry which is preliminary data.</text>
</comment>
<dbReference type="UniPathway" id="UPA00253">
    <property type="reaction ID" value="UER00329"/>
</dbReference>
<comment type="function">
    <text evidence="4 5">Catalyzes the cleavage of L-kynurenine (L-Kyn) and L-3-hydroxykynurenine (L-3OHKyn) into anthranilic acid (AA) and 3-hydroxyanthranilic acid (3-OHAA), respectively.</text>
</comment>
<comment type="caution">
    <text evidence="4">Lacks conserved residue(s) required for the propagation of feature annotation.</text>
</comment>
<feature type="binding site" evidence="4">
    <location>
        <position position="129"/>
    </location>
    <ligand>
        <name>pyridoxal 5'-phosphate</name>
        <dbReference type="ChEBI" id="CHEBI:597326"/>
    </ligand>
</feature>
<proteinExistence type="inferred from homology"/>
<comment type="subcellular location">
    <subcellularLocation>
        <location evidence="4 5">Cytoplasm</location>
    </subcellularLocation>
</comment>
<comment type="similarity">
    <text evidence="4 5">Belongs to the kynureninase family.</text>
</comment>
<dbReference type="GO" id="GO:0043420">
    <property type="term" value="P:anthranilate metabolic process"/>
    <property type="evidence" value="ECO:0007669"/>
    <property type="project" value="UniProtKB-UniRule"/>
</dbReference>
<dbReference type="HAMAP" id="MF_01970">
    <property type="entry name" value="Kynureninase"/>
    <property type="match status" value="1"/>
</dbReference>
<comment type="catalytic activity">
    <reaction evidence="4 5">
        <text>L-kynurenine + H2O = anthranilate + L-alanine + H(+)</text>
        <dbReference type="Rhea" id="RHEA:16813"/>
        <dbReference type="ChEBI" id="CHEBI:15377"/>
        <dbReference type="ChEBI" id="CHEBI:15378"/>
        <dbReference type="ChEBI" id="CHEBI:16567"/>
        <dbReference type="ChEBI" id="CHEBI:57959"/>
        <dbReference type="ChEBI" id="CHEBI:57972"/>
        <dbReference type="EC" id="3.7.1.3"/>
    </reaction>
</comment>
<dbReference type="PANTHER" id="PTHR14084">
    <property type="entry name" value="KYNURENINASE"/>
    <property type="match status" value="1"/>
</dbReference>
<comment type="subunit">
    <text evidence="4 5">Homodimer.</text>
</comment>
<dbReference type="InterPro" id="IPR015421">
    <property type="entry name" value="PyrdxlP-dep_Trfase_major"/>
</dbReference>
<feature type="domain" description="Aminotransferase class V" evidence="6">
    <location>
        <begin position="195"/>
        <end position="280"/>
    </location>
</feature>
<dbReference type="OrthoDB" id="5978656at2759"/>
<feature type="binding site" evidence="4">
    <location>
        <position position="244"/>
    </location>
    <ligand>
        <name>pyridoxal 5'-phosphate</name>
        <dbReference type="ChEBI" id="CHEBI:597326"/>
    </ligand>
</feature>
<dbReference type="FunFam" id="3.40.640.10:FF:000031">
    <property type="entry name" value="Kynureninase"/>
    <property type="match status" value="1"/>
</dbReference>
<gene>
    <name evidence="4" type="primary">BNA5</name>
    <name evidence="7" type="ORF">BCR38DRAFT_454488</name>
</gene>
<keyword evidence="3 4" id="KW-0663">Pyridoxal phosphate</keyword>
<dbReference type="UniPathway" id="UPA00334">
    <property type="reaction ID" value="UER00455"/>
</dbReference>
<dbReference type="GO" id="GO:0005737">
    <property type="term" value="C:cytoplasm"/>
    <property type="evidence" value="ECO:0007669"/>
    <property type="project" value="UniProtKB-SubCell"/>
</dbReference>
<dbReference type="GO" id="GO:0034354">
    <property type="term" value="P:'de novo' NAD+ biosynthetic process from L-tryptophan"/>
    <property type="evidence" value="ECO:0007669"/>
    <property type="project" value="UniProtKB-UniRule"/>
</dbReference>
<dbReference type="GO" id="GO:0030429">
    <property type="term" value="F:kynureninase activity"/>
    <property type="evidence" value="ECO:0007669"/>
    <property type="project" value="UniProtKB-UniRule"/>
</dbReference>
<dbReference type="GO" id="GO:0019441">
    <property type="term" value="P:L-tryptophan catabolic process to kynurenine"/>
    <property type="evidence" value="ECO:0007669"/>
    <property type="project" value="TreeGrafter"/>
</dbReference>
<dbReference type="STRING" id="1141098.A0A1Y2ED19"/>
<feature type="modified residue" description="N6-(pyridoxal phosphate)lysine" evidence="4">
    <location>
        <position position="270"/>
    </location>
</feature>
<feature type="binding site" evidence="4">
    <location>
        <position position="311"/>
    </location>
    <ligand>
        <name>pyridoxal 5'-phosphate</name>
        <dbReference type="ChEBI" id="CHEBI:597326"/>
    </ligand>
</feature>
<comment type="catalytic activity">
    <reaction evidence="5">
        <text>3-hydroxy-L-kynurenine + H2O = 3-hydroxyanthranilate + L-alanine + H(+)</text>
        <dbReference type="Rhea" id="RHEA:25143"/>
        <dbReference type="ChEBI" id="CHEBI:15377"/>
        <dbReference type="ChEBI" id="CHEBI:15378"/>
        <dbReference type="ChEBI" id="CHEBI:36559"/>
        <dbReference type="ChEBI" id="CHEBI:57972"/>
        <dbReference type="ChEBI" id="CHEBI:58125"/>
        <dbReference type="EC" id="3.7.1.3"/>
    </reaction>
</comment>
<feature type="binding site" evidence="4">
    <location>
        <position position="269"/>
    </location>
    <ligand>
        <name>pyridoxal 5'-phosphate</name>
        <dbReference type="ChEBI" id="CHEBI:597326"/>
    </ligand>
</feature>
<feature type="binding site" evidence="4">
    <location>
        <position position="339"/>
    </location>
    <ligand>
        <name>pyridoxal 5'-phosphate</name>
        <dbReference type="ChEBI" id="CHEBI:597326"/>
    </ligand>
</feature>
<dbReference type="InterPro" id="IPR000192">
    <property type="entry name" value="Aminotrans_V_dom"/>
</dbReference>
<comment type="pathway">
    <text evidence="4 5">Amino-acid degradation; L-kynurenine degradation; L-alanine and anthranilate from L-kynurenine: step 1/1.</text>
</comment>
<dbReference type="Pfam" id="PF00266">
    <property type="entry name" value="Aminotran_5"/>
    <property type="match status" value="1"/>
</dbReference>
<dbReference type="NCBIfam" id="TIGR01814">
    <property type="entry name" value="kynureninase"/>
    <property type="match status" value="1"/>
</dbReference>
<dbReference type="InterPro" id="IPR015424">
    <property type="entry name" value="PyrdxlP-dep_Trfase"/>
</dbReference>
<dbReference type="PIRSF" id="PIRSF038800">
    <property type="entry name" value="KYNU"/>
    <property type="match status" value="1"/>
</dbReference>
<dbReference type="Gene3D" id="3.40.640.10">
    <property type="entry name" value="Type I PLP-dependent aspartate aminotransferase-like (Major domain)"/>
    <property type="match status" value="1"/>
</dbReference>
<dbReference type="GO" id="GO:0030170">
    <property type="term" value="F:pyridoxal phosphate binding"/>
    <property type="evidence" value="ECO:0007669"/>
    <property type="project" value="UniProtKB-UniRule"/>
</dbReference>
<dbReference type="InterPro" id="IPR015422">
    <property type="entry name" value="PyrdxlP-dep_Trfase_small"/>
</dbReference>
<feature type="binding site" evidence="4">
    <location>
        <position position="130"/>
    </location>
    <ligand>
        <name>pyridoxal 5'-phosphate</name>
        <dbReference type="ChEBI" id="CHEBI:597326"/>
    </ligand>
</feature>
<protein>
    <recommendedName>
        <fullName evidence="4 5">Kynureninase</fullName>
        <ecNumber evidence="4 5">3.7.1.3</ecNumber>
    </recommendedName>
    <alternativeName>
        <fullName evidence="4">Biosynthesis of nicotinic acid protein 5</fullName>
    </alternativeName>
    <alternativeName>
        <fullName evidence="4">L-kynurenine hydrolase</fullName>
    </alternativeName>
</protein>
<comment type="cofactor">
    <cofactor evidence="4 5">
        <name>pyridoxal 5'-phosphate</name>
        <dbReference type="ChEBI" id="CHEBI:597326"/>
    </cofactor>
</comment>
<evidence type="ECO:0000256" key="2">
    <source>
        <dbReference type="ARBA" id="ARBA00022801"/>
    </source>
</evidence>
<evidence type="ECO:0000259" key="6">
    <source>
        <dbReference type="Pfam" id="PF00266"/>
    </source>
</evidence>
<dbReference type="Proteomes" id="UP000193689">
    <property type="component" value="Unassembled WGS sequence"/>
</dbReference>
<evidence type="ECO:0000256" key="3">
    <source>
        <dbReference type="ARBA" id="ARBA00022898"/>
    </source>
</evidence>
<organism evidence="7 8">
    <name type="scientific">Pseudomassariella vexata</name>
    <dbReference type="NCBI Taxonomy" id="1141098"/>
    <lineage>
        <taxon>Eukaryota</taxon>
        <taxon>Fungi</taxon>
        <taxon>Dikarya</taxon>
        <taxon>Ascomycota</taxon>
        <taxon>Pezizomycotina</taxon>
        <taxon>Sordariomycetes</taxon>
        <taxon>Xylariomycetidae</taxon>
        <taxon>Amphisphaeriales</taxon>
        <taxon>Pseudomassariaceae</taxon>
        <taxon>Pseudomassariella</taxon>
    </lineage>
</organism>
<dbReference type="PANTHER" id="PTHR14084:SF0">
    <property type="entry name" value="KYNURENINASE"/>
    <property type="match status" value="1"/>
</dbReference>
<evidence type="ECO:0000256" key="1">
    <source>
        <dbReference type="ARBA" id="ARBA00022642"/>
    </source>
</evidence>
<feature type="binding site" evidence="4">
    <location>
        <begin position="158"/>
        <end position="161"/>
    </location>
    <ligand>
        <name>pyridoxal 5'-phosphate</name>
        <dbReference type="ChEBI" id="CHEBI:597326"/>
    </ligand>
</feature>
<keyword evidence="2 4" id="KW-0378">Hydrolase</keyword>
<reference evidence="7 8" key="1">
    <citation type="submission" date="2016-07" db="EMBL/GenBank/DDBJ databases">
        <title>Pervasive Adenine N6-methylation of Active Genes in Fungi.</title>
        <authorList>
            <consortium name="DOE Joint Genome Institute"/>
            <person name="Mondo S.J."/>
            <person name="Dannebaum R.O."/>
            <person name="Kuo R.C."/>
            <person name="Labutti K."/>
            <person name="Haridas S."/>
            <person name="Kuo A."/>
            <person name="Salamov A."/>
            <person name="Ahrendt S.R."/>
            <person name="Lipzen A."/>
            <person name="Sullivan W."/>
            <person name="Andreopoulos W.B."/>
            <person name="Clum A."/>
            <person name="Lindquist E."/>
            <person name="Daum C."/>
            <person name="Ramamoorthy G.K."/>
            <person name="Gryganskyi A."/>
            <person name="Culley D."/>
            <person name="Magnuson J.K."/>
            <person name="James T.Y."/>
            <person name="O'Malley M.A."/>
            <person name="Stajich J.E."/>
            <person name="Spatafora J.W."/>
            <person name="Visel A."/>
            <person name="Grigoriev I.V."/>
        </authorList>
    </citation>
    <scope>NUCLEOTIDE SEQUENCE [LARGE SCALE GENOMIC DNA]</scope>
    <source>
        <strain evidence="7 8">CBS 129021</strain>
    </source>
</reference>
<dbReference type="GO" id="GO:0097053">
    <property type="term" value="P:L-kynurenine catabolic process"/>
    <property type="evidence" value="ECO:0007669"/>
    <property type="project" value="UniProtKB-UniRule"/>
</dbReference>
<dbReference type="GO" id="GO:0019805">
    <property type="term" value="P:quinolinate biosynthetic process"/>
    <property type="evidence" value="ECO:0007669"/>
    <property type="project" value="UniProtKB-UniRule"/>
</dbReference>
<dbReference type="EMBL" id="MCFJ01000002">
    <property type="protein sequence ID" value="ORY69468.1"/>
    <property type="molecule type" value="Genomic_DNA"/>
</dbReference>
<name>A0A1Y2ED19_9PEZI</name>
<keyword evidence="8" id="KW-1185">Reference proteome</keyword>
<evidence type="ECO:0000313" key="8">
    <source>
        <dbReference type="Proteomes" id="UP000193689"/>
    </source>
</evidence>
<dbReference type="InterPro" id="IPR010111">
    <property type="entry name" value="Kynureninase"/>
</dbReference>
<dbReference type="Gene3D" id="3.90.1150.10">
    <property type="entry name" value="Aspartate Aminotransferase, domain 1"/>
    <property type="match status" value="1"/>
</dbReference>
<dbReference type="FunCoup" id="A0A1Y2ED19">
    <property type="interactions" value="203"/>
</dbReference>
<dbReference type="Pfam" id="PF22580">
    <property type="entry name" value="KYNU_C"/>
    <property type="match status" value="1"/>
</dbReference>
<keyword evidence="4 5" id="KW-0963">Cytoplasm</keyword>
<sequence>MPLNLAAQAAALDEEDELRHIRNEFRIPTKADIKRNTLAQQDSDKSLTTGDASSCTYLCGNSLGLQPKRTATRIKQYLDTWGTQGVQGHFKPLDDSPLPTWLDADARGAQLMAPIVGADESEVAVMQTLTANLHLLMTAFYHPDPKGRHKIILESKAFPSDHFTVLSQIYHHGLSPETSMVQIESPFSEDNILSTYDIESLISQHAEDTAIILLPGIQYYTGQLLDIPTITSFAHKHGIFIIWDLAHAVGNVPLHLHDWDVDAAAWCTYKYLNGGPGCIGGMFINSRNSLVTSTITDEGPERGYGKRLSGWWGNDKATRFTMETKFHPVKGAAGFQLSNPSILDITSLSASLEVFELAGGLAPVREKSRKLTAFLEYCLEGMSDKAKELFRVITPSDADQRGAQLSLLLSDGLLGPVMKNLEERGVVVDERQPNVIRVAPAPLYNSFADCVAFVEAFEPVLLAAQKGE</sequence>
<evidence type="ECO:0000256" key="4">
    <source>
        <dbReference type="HAMAP-Rule" id="MF_03017"/>
    </source>
</evidence>
<dbReference type="SUPFAM" id="SSF53383">
    <property type="entry name" value="PLP-dependent transferases"/>
    <property type="match status" value="1"/>
</dbReference>
<dbReference type="InParanoid" id="A0A1Y2ED19"/>
<dbReference type="AlphaFoldDB" id="A0A1Y2ED19"/>
<dbReference type="EC" id="3.7.1.3" evidence="4 5"/>
<comment type="pathway">
    <text evidence="4 5">Cofactor biosynthesis; NAD(+) biosynthesis; quinolinate from L-kynurenine: step 2/3.</text>
</comment>
<accession>A0A1Y2ED19</accession>